<feature type="domain" description="UspA" evidence="2">
    <location>
        <begin position="161"/>
        <end position="306"/>
    </location>
</feature>
<dbReference type="CDD" id="cd23659">
    <property type="entry name" value="USP_At3g01520-like"/>
    <property type="match status" value="1"/>
</dbReference>
<evidence type="ECO:0000256" key="1">
    <source>
        <dbReference type="ARBA" id="ARBA00008791"/>
    </source>
</evidence>
<proteinExistence type="inferred from homology"/>
<reference evidence="3 4" key="1">
    <citation type="submission" date="2023-01" db="EMBL/GenBank/DDBJ databases">
        <title>Cultivation and genomic characterization of new, ubiquitous marine nitrite-oxidizing bacteria from the Nitrospirales.</title>
        <authorList>
            <person name="Mueller A.J."/>
            <person name="Daebeler A."/>
            <person name="Herbold C.W."/>
            <person name="Kirkegaard R.H."/>
            <person name="Daims H."/>
        </authorList>
    </citation>
    <scope>NUCLEOTIDE SEQUENCE [LARGE SCALE GENOMIC DNA]</scope>
    <source>
        <strain evidence="3 4">VA</strain>
    </source>
</reference>
<dbReference type="PANTHER" id="PTHR46268:SF6">
    <property type="entry name" value="UNIVERSAL STRESS PROTEIN UP12"/>
    <property type="match status" value="1"/>
</dbReference>
<dbReference type="PRINTS" id="PR01438">
    <property type="entry name" value="UNVRSLSTRESS"/>
</dbReference>
<dbReference type="InterPro" id="IPR006016">
    <property type="entry name" value="UspA"/>
</dbReference>
<dbReference type="InterPro" id="IPR006015">
    <property type="entry name" value="Universal_stress_UspA"/>
</dbReference>
<gene>
    <name evidence="3" type="ORF">PP769_09950</name>
</gene>
<comment type="similarity">
    <text evidence="1">Belongs to the universal stress protein A family.</text>
</comment>
<dbReference type="AlphaFoldDB" id="A0AA96GGX1"/>
<feature type="domain" description="UspA" evidence="2">
    <location>
        <begin position="2"/>
        <end position="147"/>
    </location>
</feature>
<organism evidence="3 4">
    <name type="scientific">Candidatus Nitrospira allomarina</name>
    <dbReference type="NCBI Taxonomy" id="3020900"/>
    <lineage>
        <taxon>Bacteria</taxon>
        <taxon>Pseudomonadati</taxon>
        <taxon>Nitrospirota</taxon>
        <taxon>Nitrospiria</taxon>
        <taxon>Nitrospirales</taxon>
        <taxon>Nitrospiraceae</taxon>
        <taxon>Nitrospira</taxon>
    </lineage>
</organism>
<dbReference type="Proteomes" id="UP001302719">
    <property type="component" value="Chromosome"/>
</dbReference>
<dbReference type="SUPFAM" id="SSF52402">
    <property type="entry name" value="Adenine nucleotide alpha hydrolases-like"/>
    <property type="match status" value="2"/>
</dbReference>
<evidence type="ECO:0000313" key="3">
    <source>
        <dbReference type="EMBL" id="WNM60055.1"/>
    </source>
</evidence>
<dbReference type="PANTHER" id="PTHR46268">
    <property type="entry name" value="STRESS RESPONSE PROTEIN NHAX"/>
    <property type="match status" value="1"/>
</dbReference>
<keyword evidence="4" id="KW-1185">Reference proteome</keyword>
<evidence type="ECO:0000313" key="4">
    <source>
        <dbReference type="Proteomes" id="UP001302719"/>
    </source>
</evidence>
<dbReference type="Pfam" id="PF00582">
    <property type="entry name" value="Usp"/>
    <property type="match status" value="2"/>
</dbReference>
<dbReference type="RefSeq" id="WP_312646988.1">
    <property type="nucleotide sequence ID" value="NZ_CP116967.1"/>
</dbReference>
<dbReference type="CDD" id="cd00293">
    <property type="entry name" value="USP-like"/>
    <property type="match status" value="1"/>
</dbReference>
<dbReference type="KEGG" id="nall:PP769_09950"/>
<protein>
    <submittedName>
        <fullName evidence="3">Universal stress protein</fullName>
    </submittedName>
</protein>
<name>A0AA96GGX1_9BACT</name>
<accession>A0AA96GGX1</accession>
<sequence>MKILVAVDPSEHAEEAIRFVKSVDWPKASEIYLIHVIEMKHASPLIPSGGPSSWDRVISEARGKLFTEAKGLLEHMKKEILEERAVNIKSLVMEGLPGAEILQVVEDYQIDLVILGTRGLSNVKRFLLGSTSDWVMREAPCSVLLVREKLSKVTMGKSAAKILLATDGSAVALSTVDMLGLLTCKTPPKVMVTHVVGRPAYLEGWYWGKGKAAFKQLAKKVLENAQKEGASHLDEMSQRVKGLGMEVDTVLTKGDPAEEIVKIAERSKVKLIMVGSKGLIGGKPVPLGGVVRKIARYAPCSVLLTRPDRSEKKV</sequence>
<dbReference type="InterPro" id="IPR014729">
    <property type="entry name" value="Rossmann-like_a/b/a_fold"/>
</dbReference>
<dbReference type="EMBL" id="CP116967">
    <property type="protein sequence ID" value="WNM60055.1"/>
    <property type="molecule type" value="Genomic_DNA"/>
</dbReference>
<dbReference type="Gene3D" id="3.40.50.620">
    <property type="entry name" value="HUPs"/>
    <property type="match status" value="2"/>
</dbReference>
<evidence type="ECO:0000259" key="2">
    <source>
        <dbReference type="Pfam" id="PF00582"/>
    </source>
</evidence>